<protein>
    <submittedName>
        <fullName evidence="3">Uncharacterized protein</fullName>
    </submittedName>
</protein>
<keyword evidence="4" id="KW-1185">Reference proteome</keyword>
<feature type="transmembrane region" description="Helical" evidence="2">
    <location>
        <begin position="80"/>
        <end position="99"/>
    </location>
</feature>
<proteinExistence type="predicted"/>
<accession>A0AAP0Q1H8</accession>
<dbReference type="Proteomes" id="UP001420932">
    <property type="component" value="Unassembled WGS sequence"/>
</dbReference>
<organism evidence="3 4">
    <name type="scientific">Stephania yunnanensis</name>
    <dbReference type="NCBI Taxonomy" id="152371"/>
    <lineage>
        <taxon>Eukaryota</taxon>
        <taxon>Viridiplantae</taxon>
        <taxon>Streptophyta</taxon>
        <taxon>Embryophyta</taxon>
        <taxon>Tracheophyta</taxon>
        <taxon>Spermatophyta</taxon>
        <taxon>Magnoliopsida</taxon>
        <taxon>Ranunculales</taxon>
        <taxon>Menispermaceae</taxon>
        <taxon>Menispermoideae</taxon>
        <taxon>Cissampelideae</taxon>
        <taxon>Stephania</taxon>
    </lineage>
</organism>
<dbReference type="AlphaFoldDB" id="A0AAP0Q1H8"/>
<keyword evidence="2" id="KW-0472">Membrane</keyword>
<gene>
    <name evidence="3" type="ORF">Syun_004680</name>
</gene>
<feature type="region of interest" description="Disordered" evidence="1">
    <location>
        <begin position="19"/>
        <end position="38"/>
    </location>
</feature>
<name>A0AAP0Q1H8_9MAGN</name>
<evidence type="ECO:0000313" key="3">
    <source>
        <dbReference type="EMBL" id="KAK9163778.1"/>
    </source>
</evidence>
<comment type="caution">
    <text evidence="3">The sequence shown here is derived from an EMBL/GenBank/DDBJ whole genome shotgun (WGS) entry which is preliminary data.</text>
</comment>
<keyword evidence="2" id="KW-0812">Transmembrane</keyword>
<evidence type="ECO:0000256" key="2">
    <source>
        <dbReference type="SAM" id="Phobius"/>
    </source>
</evidence>
<sequence length="134" mass="15391">MLRQDEAWRRYLQRLGERGLRAKSRQSTENRNTEVEGPGMDLEARRWFRVFVTTQERLAPERRRERPVPHRSNRWMMRRVYLNVAGLSLGGRLGGYGGYSGGDELGGGYGGFGRCILTGCCPQMENQKCFKAAF</sequence>
<evidence type="ECO:0000256" key="1">
    <source>
        <dbReference type="SAM" id="MobiDB-lite"/>
    </source>
</evidence>
<feature type="compositionally biased region" description="Basic and acidic residues" evidence="1">
    <location>
        <begin position="19"/>
        <end position="34"/>
    </location>
</feature>
<evidence type="ECO:0000313" key="4">
    <source>
        <dbReference type="Proteomes" id="UP001420932"/>
    </source>
</evidence>
<reference evidence="3 4" key="1">
    <citation type="submission" date="2024-01" db="EMBL/GenBank/DDBJ databases">
        <title>Genome assemblies of Stephania.</title>
        <authorList>
            <person name="Yang L."/>
        </authorList>
    </citation>
    <scope>NUCLEOTIDE SEQUENCE [LARGE SCALE GENOMIC DNA]</scope>
    <source>
        <strain evidence="3">YNDBR</strain>
        <tissue evidence="3">Leaf</tissue>
    </source>
</reference>
<dbReference type="EMBL" id="JBBNAF010000002">
    <property type="protein sequence ID" value="KAK9163778.1"/>
    <property type="molecule type" value="Genomic_DNA"/>
</dbReference>
<keyword evidence="2" id="KW-1133">Transmembrane helix</keyword>